<feature type="region of interest" description="Disordered" evidence="1">
    <location>
        <begin position="336"/>
        <end position="359"/>
    </location>
</feature>
<proteinExistence type="predicted"/>
<name>A0A344L3H6_9PSEU</name>
<dbReference type="KEGG" id="aab:A4R43_08715"/>
<dbReference type="OrthoDB" id="3671921at2"/>
<accession>A0A344L3H6</accession>
<dbReference type="EMBL" id="CP015163">
    <property type="protein sequence ID" value="AXB42600.1"/>
    <property type="molecule type" value="Genomic_DNA"/>
</dbReference>
<evidence type="ECO:0000313" key="2">
    <source>
        <dbReference type="EMBL" id="AXB42600.1"/>
    </source>
</evidence>
<evidence type="ECO:0000313" key="3">
    <source>
        <dbReference type="Proteomes" id="UP000250434"/>
    </source>
</evidence>
<gene>
    <name evidence="2" type="ORF">A4R43_08715</name>
</gene>
<protein>
    <submittedName>
        <fullName evidence="2">Uncharacterized protein</fullName>
    </submittedName>
</protein>
<keyword evidence="3" id="KW-1185">Reference proteome</keyword>
<evidence type="ECO:0000256" key="1">
    <source>
        <dbReference type="SAM" id="MobiDB-lite"/>
    </source>
</evidence>
<reference evidence="2 3" key="1">
    <citation type="submission" date="2016-04" db="EMBL/GenBank/DDBJ databases">
        <title>Complete genome sequence and analysis of deep-sea sediment isolate, Amycolatopsis sp. WP1.</title>
        <authorList>
            <person name="Wang H."/>
            <person name="Chen S."/>
            <person name="Wu Q."/>
        </authorList>
    </citation>
    <scope>NUCLEOTIDE SEQUENCE [LARGE SCALE GENOMIC DNA]</scope>
    <source>
        <strain evidence="2 3">WP1</strain>
    </source>
</reference>
<dbReference type="AlphaFoldDB" id="A0A344L3H6"/>
<organism evidence="2 3">
    <name type="scientific">Amycolatopsis albispora</name>
    <dbReference type="NCBI Taxonomy" id="1804986"/>
    <lineage>
        <taxon>Bacteria</taxon>
        <taxon>Bacillati</taxon>
        <taxon>Actinomycetota</taxon>
        <taxon>Actinomycetes</taxon>
        <taxon>Pseudonocardiales</taxon>
        <taxon>Pseudonocardiaceae</taxon>
        <taxon>Amycolatopsis</taxon>
    </lineage>
</organism>
<sequence length="359" mass="39311">MELLMPVDIPREPVDNHVQEDAGVFESWIAYLLSPDKHDGPRLYVCQVKGCGARLEYDYNEGWVGHDCPGWGGWHFRDSDNAFELRSVLDGIDPGKFFYALYAFSNVWASPPGQIGETFSKLVDPFLLDSAAKEKMEGEDYPESSEESANNVRAAFATLQSGIRDARTFELLAYHQRALGYAIGHENQMLAIAESLGRYRAIHLTALNEVRDLMVRMTERFHRKLHPPEDGGPEVSFVSAAIAAIVGTVTTVATGPAGGAAAIAGILAALGSVATDLGKDAEKRPVPDGTWRELADDFLREANRIGDEAYEALTSLPKRLTSQIETIRTKDVLIAGGQGGKEGERMEQPRLQPPAPPVF</sequence>
<dbReference type="Proteomes" id="UP000250434">
    <property type="component" value="Chromosome"/>
</dbReference>